<evidence type="ECO:0000313" key="3">
    <source>
        <dbReference type="Proteomes" id="UP000276215"/>
    </source>
</evidence>
<keyword evidence="3" id="KW-1185">Reference proteome</keyword>
<feature type="region of interest" description="Disordered" evidence="1">
    <location>
        <begin position="561"/>
        <end position="597"/>
    </location>
</feature>
<feature type="region of interest" description="Disordered" evidence="1">
    <location>
        <begin position="486"/>
        <end position="540"/>
    </location>
</feature>
<feature type="compositionally biased region" description="Polar residues" evidence="1">
    <location>
        <begin position="503"/>
        <end position="513"/>
    </location>
</feature>
<feature type="compositionally biased region" description="Basic and acidic residues" evidence="1">
    <location>
        <begin position="170"/>
        <end position="185"/>
    </location>
</feature>
<feature type="compositionally biased region" description="Pro residues" evidence="1">
    <location>
        <begin position="519"/>
        <end position="535"/>
    </location>
</feature>
<evidence type="ECO:0000313" key="2">
    <source>
        <dbReference type="EMBL" id="RPA97656.1"/>
    </source>
</evidence>
<sequence length="662" mass="73212">MPRATRSSTSGPLESLPYGPIRKRKGSSVAKEEERVPVTEKESATTGRRGNRLGELEVVAQEIAEFNVPKVSPHDNRSALPSRPRKRARAITPEAQSDDVVEVAASARKTAEPATKLDKTKGGTGTSGPRRSPRKSLIRDNAGDTVQKTAAKPHLSVQSRRNRSSLTSMDAKEKELTEETERRIEGMPSEDEEGGGARLSASHDPLQLKGKQPASRRTTRSSLRIEQVPSDSDDEDGDLLPADRSQENPEKVVEELMNNVVTSAIAQLDGGEEEEEVEDAESEGDADRESNPSDGEDVDEAVRHQLPKEAGDGANNEVEVQPEPVANEENDTRRELSLVTSFKEKLEKSSEALQTFKEQLRATTDTADKLMRLRAGTHHRPGYTRILQEIIRKLAEEERPDNGALEELADFASNISNMVSGIRDAHRDVKALLEDLSTGITSGTNSVRIIETMLEQNGFKEKAPHDGINWKRINRNLEARENEVLFLAKPKPADPETPRRSARSNLSRYRTQGTLPTPEARPPPSPPAIPPPPPRDSLSDLESLDVTAPVIGDDAPVEVVRIESFGSRPSNTPRRSERRRENDDDDSPRVREDRAWSSPELKALFRRLTQVQKAEPGKIIVLDSQSGYPRTKEEILTKAKEIKGDMMRSGRAGSLKPTWDNI</sequence>
<gene>
    <name evidence="2" type="ORF">L873DRAFT_1790818</name>
</gene>
<reference evidence="2 3" key="1">
    <citation type="journal article" date="2018" name="Nat. Ecol. Evol.">
        <title>Pezizomycetes genomes reveal the molecular basis of ectomycorrhizal truffle lifestyle.</title>
        <authorList>
            <person name="Murat C."/>
            <person name="Payen T."/>
            <person name="Noel B."/>
            <person name="Kuo A."/>
            <person name="Morin E."/>
            <person name="Chen J."/>
            <person name="Kohler A."/>
            <person name="Krizsan K."/>
            <person name="Balestrini R."/>
            <person name="Da Silva C."/>
            <person name="Montanini B."/>
            <person name="Hainaut M."/>
            <person name="Levati E."/>
            <person name="Barry K.W."/>
            <person name="Belfiori B."/>
            <person name="Cichocki N."/>
            <person name="Clum A."/>
            <person name="Dockter R.B."/>
            <person name="Fauchery L."/>
            <person name="Guy J."/>
            <person name="Iotti M."/>
            <person name="Le Tacon F."/>
            <person name="Lindquist E.A."/>
            <person name="Lipzen A."/>
            <person name="Malagnac F."/>
            <person name="Mello A."/>
            <person name="Molinier V."/>
            <person name="Miyauchi S."/>
            <person name="Poulain J."/>
            <person name="Riccioni C."/>
            <person name="Rubini A."/>
            <person name="Sitrit Y."/>
            <person name="Splivallo R."/>
            <person name="Traeger S."/>
            <person name="Wang M."/>
            <person name="Zifcakova L."/>
            <person name="Wipf D."/>
            <person name="Zambonelli A."/>
            <person name="Paolocci F."/>
            <person name="Nowrousian M."/>
            <person name="Ottonello S."/>
            <person name="Baldrian P."/>
            <person name="Spatafora J.W."/>
            <person name="Henrissat B."/>
            <person name="Nagy L.G."/>
            <person name="Aury J.M."/>
            <person name="Wincker P."/>
            <person name="Grigoriev I.V."/>
            <person name="Bonfante P."/>
            <person name="Martin F.M."/>
        </authorList>
    </citation>
    <scope>NUCLEOTIDE SEQUENCE [LARGE SCALE GENOMIC DNA]</scope>
    <source>
        <strain evidence="2 3">120613-1</strain>
    </source>
</reference>
<feature type="compositionally biased region" description="Basic and acidic residues" evidence="1">
    <location>
        <begin position="30"/>
        <end position="43"/>
    </location>
</feature>
<feature type="region of interest" description="Disordered" evidence="1">
    <location>
        <begin position="1"/>
        <end position="335"/>
    </location>
</feature>
<feature type="compositionally biased region" description="Basic and acidic residues" evidence="1">
    <location>
        <begin position="109"/>
        <end position="121"/>
    </location>
</feature>
<name>A0A3N4JHB2_9PEZI</name>
<organism evidence="2 3">
    <name type="scientific">Choiromyces venosus 120613-1</name>
    <dbReference type="NCBI Taxonomy" id="1336337"/>
    <lineage>
        <taxon>Eukaryota</taxon>
        <taxon>Fungi</taxon>
        <taxon>Dikarya</taxon>
        <taxon>Ascomycota</taxon>
        <taxon>Pezizomycotina</taxon>
        <taxon>Pezizomycetes</taxon>
        <taxon>Pezizales</taxon>
        <taxon>Tuberaceae</taxon>
        <taxon>Choiromyces</taxon>
    </lineage>
</organism>
<accession>A0A3N4JHB2</accession>
<feature type="compositionally biased region" description="Acidic residues" evidence="1">
    <location>
        <begin position="270"/>
        <end position="284"/>
    </location>
</feature>
<dbReference type="AlphaFoldDB" id="A0A3N4JHB2"/>
<feature type="compositionally biased region" description="Polar residues" evidence="1">
    <location>
        <begin position="156"/>
        <end position="168"/>
    </location>
</feature>
<feature type="compositionally biased region" description="Polar residues" evidence="1">
    <location>
        <begin position="1"/>
        <end position="12"/>
    </location>
</feature>
<feature type="compositionally biased region" description="Basic and acidic residues" evidence="1">
    <location>
        <begin position="244"/>
        <end position="254"/>
    </location>
</feature>
<proteinExistence type="predicted"/>
<protein>
    <submittedName>
        <fullName evidence="2">Uncharacterized protein</fullName>
    </submittedName>
</protein>
<feature type="compositionally biased region" description="Basic and acidic residues" evidence="1">
    <location>
        <begin position="574"/>
        <end position="595"/>
    </location>
</feature>
<evidence type="ECO:0000256" key="1">
    <source>
        <dbReference type="SAM" id="MobiDB-lite"/>
    </source>
</evidence>
<feature type="compositionally biased region" description="Basic and acidic residues" evidence="1">
    <location>
        <begin position="300"/>
        <end position="311"/>
    </location>
</feature>
<dbReference type="Proteomes" id="UP000276215">
    <property type="component" value="Unassembled WGS sequence"/>
</dbReference>
<dbReference type="OrthoDB" id="5405391at2759"/>
<dbReference type="EMBL" id="ML120402">
    <property type="protein sequence ID" value="RPA97656.1"/>
    <property type="molecule type" value="Genomic_DNA"/>
</dbReference>